<keyword evidence="1" id="KW-0812">Transmembrane</keyword>
<evidence type="ECO:0000313" key="2">
    <source>
        <dbReference type="EMBL" id="QHU02736.1"/>
    </source>
</evidence>
<keyword evidence="1" id="KW-0472">Membrane</keyword>
<protein>
    <submittedName>
        <fullName evidence="2">Uncharacterized protein</fullName>
    </submittedName>
</protein>
<reference evidence="2" key="1">
    <citation type="journal article" date="2020" name="Nature">
        <title>Giant virus diversity and host interactions through global metagenomics.</title>
        <authorList>
            <person name="Schulz F."/>
            <person name="Roux S."/>
            <person name="Paez-Espino D."/>
            <person name="Jungbluth S."/>
            <person name="Walsh D.A."/>
            <person name="Denef V.J."/>
            <person name="McMahon K.D."/>
            <person name="Konstantinidis K.T."/>
            <person name="Eloe-Fadrosh E.A."/>
            <person name="Kyrpides N.C."/>
            <person name="Woyke T."/>
        </authorList>
    </citation>
    <scope>NUCLEOTIDE SEQUENCE</scope>
    <source>
        <strain evidence="2">GVMAG-M-3300025880-76</strain>
    </source>
</reference>
<sequence>MSFETVFAPLDVEFCLYFYFLMVIGFAIVVLALVGFLHQLVMSKKPNFSLPLVEMGHGLLFYFVNRLLYSMCSKSL</sequence>
<feature type="transmembrane region" description="Helical" evidence="1">
    <location>
        <begin position="16"/>
        <end position="36"/>
    </location>
</feature>
<keyword evidence="1" id="KW-1133">Transmembrane helix</keyword>
<evidence type="ECO:0000256" key="1">
    <source>
        <dbReference type="SAM" id="Phobius"/>
    </source>
</evidence>
<accession>A0A6C0JDD9</accession>
<organism evidence="2">
    <name type="scientific">viral metagenome</name>
    <dbReference type="NCBI Taxonomy" id="1070528"/>
    <lineage>
        <taxon>unclassified sequences</taxon>
        <taxon>metagenomes</taxon>
        <taxon>organismal metagenomes</taxon>
    </lineage>
</organism>
<dbReference type="AlphaFoldDB" id="A0A6C0JDD9"/>
<name>A0A6C0JDD9_9ZZZZ</name>
<dbReference type="EMBL" id="MN740362">
    <property type="protein sequence ID" value="QHU02736.1"/>
    <property type="molecule type" value="Genomic_DNA"/>
</dbReference>
<proteinExistence type="predicted"/>